<name>A0AAJ0H5M4_9PEZI</name>
<dbReference type="InterPro" id="IPR049192">
    <property type="entry name" value="DUF4246_C"/>
</dbReference>
<reference evidence="3" key="2">
    <citation type="submission" date="2023-06" db="EMBL/GenBank/DDBJ databases">
        <authorList>
            <consortium name="Lawrence Berkeley National Laboratory"/>
            <person name="Haridas S."/>
            <person name="Hensen N."/>
            <person name="Bonometti L."/>
            <person name="Westerberg I."/>
            <person name="Brannstrom I.O."/>
            <person name="Guillou S."/>
            <person name="Cros-Aarteil S."/>
            <person name="Calhoun S."/>
            <person name="Kuo A."/>
            <person name="Mondo S."/>
            <person name="Pangilinan J."/>
            <person name="Riley R."/>
            <person name="Labutti K."/>
            <person name="Andreopoulos B."/>
            <person name="Lipzen A."/>
            <person name="Chen C."/>
            <person name="Yanf M."/>
            <person name="Daum C."/>
            <person name="Ng V."/>
            <person name="Clum A."/>
            <person name="Steindorff A."/>
            <person name="Ohm R."/>
            <person name="Martin F."/>
            <person name="Silar P."/>
            <person name="Natvig D."/>
            <person name="Lalanne C."/>
            <person name="Gautier V."/>
            <person name="Ament-Velasquez S.L."/>
            <person name="Kruys A."/>
            <person name="Hutchinson M.I."/>
            <person name="Powell A.J."/>
            <person name="Barry K."/>
            <person name="Miller A.N."/>
            <person name="Grigoriev I.V."/>
            <person name="Debuchy R."/>
            <person name="Gladieux P."/>
            <person name="Thoren M.H."/>
            <person name="Johannesson H."/>
        </authorList>
    </citation>
    <scope>NUCLEOTIDE SEQUENCE</scope>
    <source>
        <strain evidence="3">CBS 955.72</strain>
    </source>
</reference>
<evidence type="ECO:0000259" key="1">
    <source>
        <dbReference type="Pfam" id="PF14033"/>
    </source>
</evidence>
<feature type="domain" description="DUF4246" evidence="2">
    <location>
        <begin position="9"/>
        <end position="83"/>
    </location>
</feature>
<reference evidence="3" key="1">
    <citation type="journal article" date="2023" name="Mol. Phylogenet. Evol.">
        <title>Genome-scale phylogeny and comparative genomics of the fungal order Sordariales.</title>
        <authorList>
            <person name="Hensen N."/>
            <person name="Bonometti L."/>
            <person name="Westerberg I."/>
            <person name="Brannstrom I.O."/>
            <person name="Guillou S."/>
            <person name="Cros-Aarteil S."/>
            <person name="Calhoun S."/>
            <person name="Haridas S."/>
            <person name="Kuo A."/>
            <person name="Mondo S."/>
            <person name="Pangilinan J."/>
            <person name="Riley R."/>
            <person name="LaButti K."/>
            <person name="Andreopoulos B."/>
            <person name="Lipzen A."/>
            <person name="Chen C."/>
            <person name="Yan M."/>
            <person name="Daum C."/>
            <person name="Ng V."/>
            <person name="Clum A."/>
            <person name="Steindorff A."/>
            <person name="Ohm R.A."/>
            <person name="Martin F."/>
            <person name="Silar P."/>
            <person name="Natvig D.O."/>
            <person name="Lalanne C."/>
            <person name="Gautier V."/>
            <person name="Ament-Velasquez S.L."/>
            <person name="Kruys A."/>
            <person name="Hutchinson M.I."/>
            <person name="Powell A.J."/>
            <person name="Barry K."/>
            <person name="Miller A.N."/>
            <person name="Grigoriev I.V."/>
            <person name="Debuchy R."/>
            <person name="Gladieux P."/>
            <person name="Hiltunen Thoren M."/>
            <person name="Johannesson H."/>
        </authorList>
    </citation>
    <scope>NUCLEOTIDE SEQUENCE</scope>
    <source>
        <strain evidence="3">CBS 955.72</strain>
    </source>
</reference>
<keyword evidence="4" id="KW-1185">Reference proteome</keyword>
<evidence type="ECO:0000259" key="2">
    <source>
        <dbReference type="Pfam" id="PF21666"/>
    </source>
</evidence>
<accession>A0AAJ0H5M4</accession>
<dbReference type="Pfam" id="PF14033">
    <property type="entry name" value="DUF4246"/>
    <property type="match status" value="1"/>
</dbReference>
<evidence type="ECO:0000313" key="3">
    <source>
        <dbReference type="EMBL" id="KAK3339955.1"/>
    </source>
</evidence>
<dbReference type="InterPro" id="IPR049207">
    <property type="entry name" value="DUF4246_N"/>
</dbReference>
<dbReference type="InterPro" id="IPR025340">
    <property type="entry name" value="DUF4246"/>
</dbReference>
<dbReference type="PANTHER" id="PTHR33119:SF1">
    <property type="entry name" value="FE2OG DIOXYGENASE DOMAIN-CONTAINING PROTEIN"/>
    <property type="match status" value="1"/>
</dbReference>
<proteinExistence type="predicted"/>
<dbReference type="Pfam" id="PF21666">
    <property type="entry name" value="DUF4246_N"/>
    <property type="match status" value="1"/>
</dbReference>
<feature type="domain" description="DUF4246" evidence="1">
    <location>
        <begin position="118"/>
        <end position="591"/>
    </location>
</feature>
<dbReference type="Proteomes" id="UP001275084">
    <property type="component" value="Unassembled WGS sequence"/>
</dbReference>
<evidence type="ECO:0000313" key="4">
    <source>
        <dbReference type="Proteomes" id="UP001275084"/>
    </source>
</evidence>
<dbReference type="AlphaFoldDB" id="A0AAJ0H5M4"/>
<gene>
    <name evidence="3" type="ORF">B0T25DRAFT_365827</name>
</gene>
<dbReference type="PANTHER" id="PTHR33119">
    <property type="entry name" value="IFI3P"/>
    <property type="match status" value="1"/>
</dbReference>
<sequence>MSTTSSHKYPGVNLPLRDTPAENVVAGDTFYRIGAHPSCPDSQTELLQIREIAMLNLMDRLTDKPNWHEKLFDDQIVAKWRDEALAQPEDALYAQIIEDRHGDKELPLPTRARIISPASFDFCISELRGKAAYFRETGLIWTLNSKENIVVKSDTLVPTHVREGLKAAFVKLHADQADSPDWHPWTSDMVQDLVHPSMYPFVYGRSNFIREEVVGVSDAVDKWAGKGHSIPKTEIEEPLPRNPQNFFWAGGYGAPIPDEYWSSTYQWLPSNLAFQDDGTVRFTSYINSLHPKKHQEIYDVVEKLIDISLPAWDAVLHGRSQLSQDPTDKGDDVSIQTRFDLPPEANEITEDEIYEALNLEMIAAYEEKNGTIEIREEDLRWEQDKDAARIRHKWRKVREPIYPEPREYEPVTYVREDSIRRKFKDNGLQVIVKMATIELTPEKPDFPAGGWHIEGQMNEHIAATSLYYLDSENITPSHLSFRMQVDGEQEELQELLGQDSYEYFERIFGGSLGPSGGEAGPCLQNFGSLETRQGRLLAFPNVFQHRVSPFSLQDRTKPGHRRFIALWLVDPHRRIISTANVPPQQLDWWAESVFGAESSNVAKSEIPPELLHLLLEQGLAKKLNLPEDVTKALTSRLPAEIMDMVRNEGVLPEGLMTPAEALQHRIALMEERSQFHQLSKQNWEALTFSFCEH</sequence>
<protein>
    <submittedName>
        <fullName evidence="3">Uncharacterized protein</fullName>
    </submittedName>
</protein>
<dbReference type="EMBL" id="JAUIQD010000009">
    <property type="protein sequence ID" value="KAK3339955.1"/>
    <property type="molecule type" value="Genomic_DNA"/>
</dbReference>
<comment type="caution">
    <text evidence="3">The sequence shown here is derived from an EMBL/GenBank/DDBJ whole genome shotgun (WGS) entry which is preliminary data.</text>
</comment>
<organism evidence="3 4">
    <name type="scientific">Lasiosphaeria hispida</name>
    <dbReference type="NCBI Taxonomy" id="260671"/>
    <lineage>
        <taxon>Eukaryota</taxon>
        <taxon>Fungi</taxon>
        <taxon>Dikarya</taxon>
        <taxon>Ascomycota</taxon>
        <taxon>Pezizomycotina</taxon>
        <taxon>Sordariomycetes</taxon>
        <taxon>Sordariomycetidae</taxon>
        <taxon>Sordariales</taxon>
        <taxon>Lasiosphaeriaceae</taxon>
        <taxon>Lasiosphaeria</taxon>
    </lineage>
</organism>